<proteinExistence type="predicted"/>
<organism evidence="3 4">
    <name type="scientific">Paraoerskovia marina</name>
    <dbReference type="NCBI Taxonomy" id="545619"/>
    <lineage>
        <taxon>Bacteria</taxon>
        <taxon>Bacillati</taxon>
        <taxon>Actinomycetota</taxon>
        <taxon>Actinomycetes</taxon>
        <taxon>Micrococcales</taxon>
        <taxon>Cellulomonadaceae</taxon>
        <taxon>Paraoerskovia</taxon>
    </lineage>
</organism>
<gene>
    <name evidence="3" type="ORF">SAMN04489860_0992</name>
</gene>
<protein>
    <recommendedName>
        <fullName evidence="5">DUF4333 domain-containing protein</fullName>
    </recommendedName>
</protein>
<evidence type="ECO:0000256" key="2">
    <source>
        <dbReference type="SAM" id="Phobius"/>
    </source>
</evidence>
<dbReference type="AlphaFoldDB" id="A0A1H1Q5D7"/>
<keyword evidence="2" id="KW-1133">Transmembrane helix</keyword>
<evidence type="ECO:0008006" key="5">
    <source>
        <dbReference type="Google" id="ProtNLM"/>
    </source>
</evidence>
<feature type="compositionally biased region" description="Basic and acidic residues" evidence="1">
    <location>
        <begin position="14"/>
        <end position="24"/>
    </location>
</feature>
<evidence type="ECO:0000313" key="4">
    <source>
        <dbReference type="Proteomes" id="UP000185663"/>
    </source>
</evidence>
<reference evidence="3 4" key="1">
    <citation type="submission" date="2016-10" db="EMBL/GenBank/DDBJ databases">
        <authorList>
            <person name="de Groot N.N."/>
        </authorList>
    </citation>
    <scope>NUCLEOTIDE SEQUENCE [LARGE SCALE GENOMIC DNA]</scope>
    <source>
        <strain evidence="3 4">DSM 22126</strain>
    </source>
</reference>
<keyword evidence="2" id="KW-0472">Membrane</keyword>
<keyword evidence="4" id="KW-1185">Reference proteome</keyword>
<dbReference type="Proteomes" id="UP000185663">
    <property type="component" value="Chromosome I"/>
</dbReference>
<feature type="transmembrane region" description="Helical" evidence="2">
    <location>
        <begin position="122"/>
        <end position="142"/>
    </location>
</feature>
<name>A0A1H1Q5D7_9CELL</name>
<evidence type="ECO:0000256" key="1">
    <source>
        <dbReference type="SAM" id="MobiDB-lite"/>
    </source>
</evidence>
<feature type="transmembrane region" description="Helical" evidence="2">
    <location>
        <begin position="34"/>
        <end position="57"/>
    </location>
</feature>
<feature type="transmembrane region" description="Helical" evidence="2">
    <location>
        <begin position="63"/>
        <end position="80"/>
    </location>
</feature>
<evidence type="ECO:0000313" key="3">
    <source>
        <dbReference type="EMBL" id="SDS18635.1"/>
    </source>
</evidence>
<feature type="transmembrane region" description="Helical" evidence="2">
    <location>
        <begin position="92"/>
        <end position="110"/>
    </location>
</feature>
<dbReference type="EMBL" id="LT629776">
    <property type="protein sequence ID" value="SDS18635.1"/>
    <property type="molecule type" value="Genomic_DNA"/>
</dbReference>
<keyword evidence="2" id="KW-0812">Transmembrane</keyword>
<sequence>MFEPVAPGGGSGSRGEKIPASPEREADRIPLNNIAAWLLACSPIAYILTDVLLLQSGVSVADGWSYFVLGATGFVLLALWDVRYVQAAGYEFPRSTAILAVFGVPFYLVRRVAVTGGTWWQPVTWGILFLAYWGSANVVGFLGGVELDSDWLETVIDENYSNSGVSSTTECPNPAIAPVGGSVTCQSTFDDESWTDVLVTIEAVDGTVSWQEIG</sequence>
<accession>A0A1H1Q5D7</accession>
<feature type="region of interest" description="Disordered" evidence="1">
    <location>
        <begin position="1"/>
        <end position="24"/>
    </location>
</feature>